<accession>A0AAJ0DNM6</accession>
<evidence type="ECO:0000313" key="13">
    <source>
        <dbReference type="Proteomes" id="UP001271007"/>
    </source>
</evidence>
<evidence type="ECO:0000256" key="6">
    <source>
        <dbReference type="ARBA" id="ARBA00023040"/>
    </source>
</evidence>
<feature type="transmembrane region" description="Helical" evidence="11">
    <location>
        <begin position="25"/>
        <end position="44"/>
    </location>
</feature>
<reference evidence="12" key="1">
    <citation type="submission" date="2023-04" db="EMBL/GenBank/DDBJ databases">
        <title>Black Yeasts Isolated from many extreme environments.</title>
        <authorList>
            <person name="Coleine C."/>
            <person name="Stajich J.E."/>
            <person name="Selbmann L."/>
        </authorList>
    </citation>
    <scope>NUCLEOTIDE SEQUENCE</scope>
    <source>
        <strain evidence="12">CCFEE 5312</strain>
    </source>
</reference>
<evidence type="ECO:0000256" key="3">
    <source>
        <dbReference type="ARBA" id="ARBA00022507"/>
    </source>
</evidence>
<organism evidence="12 13">
    <name type="scientific">Extremus antarcticus</name>
    <dbReference type="NCBI Taxonomy" id="702011"/>
    <lineage>
        <taxon>Eukaryota</taxon>
        <taxon>Fungi</taxon>
        <taxon>Dikarya</taxon>
        <taxon>Ascomycota</taxon>
        <taxon>Pezizomycotina</taxon>
        <taxon>Dothideomycetes</taxon>
        <taxon>Dothideomycetidae</taxon>
        <taxon>Mycosphaerellales</taxon>
        <taxon>Extremaceae</taxon>
        <taxon>Extremus</taxon>
    </lineage>
</organism>
<feature type="region of interest" description="Disordered" evidence="10">
    <location>
        <begin position="365"/>
        <end position="488"/>
    </location>
</feature>
<dbReference type="InterPro" id="IPR001546">
    <property type="entry name" value="GPCR_Pheromne_A_rcpt"/>
</dbReference>
<keyword evidence="7 11" id="KW-0472">Membrane</keyword>
<evidence type="ECO:0000313" key="12">
    <source>
        <dbReference type="EMBL" id="KAK3053879.1"/>
    </source>
</evidence>
<dbReference type="InterPro" id="IPR001499">
    <property type="entry name" value="GPCR_STE3"/>
</dbReference>
<sequence length="488" mass="54332">MAVIALPAAKPVDEASTNTDTTGQVYASAIVLALFSFVLMLLIIPPMFWHARNRNIGATALVAWLLPLLLFTFANAIIWPSDDISSWFSGVGYCDIQVKIQVASQVAFPAAFACILRALAAVMDTDRATLIQTKAQRRRTVIIDLACCAGFPLLQMLLHFVVQSRRYYVYGIAGCVPVVSTSWLTIPLMVVPPLIWTLIDAYYAVLILIRLYRYRLSFNAILASGNTTRSRFLRLYLLCALWIMTSIPLQLYTMCFNSRKYAEKSYSWSQVHDSKNWSELVMVPSHGTIFYDRWIWLGCALAVFVFFGFGRDALATYRTALLALGMDRVFPGLKTGPRMSTPTSSASFGSRAKMLFKRKSSSSSFASGMQTASTTEPLSPKESFLDTIDEDDSTVGTTDNRHHTEKTSHNSRTPSLLARVSSLFRSSRSEQQQSPAHRLPNLSFQHSSVESTISSAERTPSMAQQVRSISPDEMVVRKEVRQGSENGV</sequence>
<keyword evidence="8 12" id="KW-0675">Receptor</keyword>
<feature type="transmembrane region" description="Helical" evidence="11">
    <location>
        <begin position="194"/>
        <end position="212"/>
    </location>
</feature>
<dbReference type="PRINTS" id="PR00899">
    <property type="entry name" value="GPCRSTE3"/>
</dbReference>
<dbReference type="PANTHER" id="PTHR28097:SF1">
    <property type="entry name" value="PHEROMONE A FACTOR RECEPTOR"/>
    <property type="match status" value="1"/>
</dbReference>
<dbReference type="GO" id="GO:0005886">
    <property type="term" value="C:plasma membrane"/>
    <property type="evidence" value="ECO:0007669"/>
    <property type="project" value="TreeGrafter"/>
</dbReference>
<evidence type="ECO:0000256" key="9">
    <source>
        <dbReference type="ARBA" id="ARBA00023224"/>
    </source>
</evidence>
<dbReference type="GO" id="GO:0004933">
    <property type="term" value="F:mating-type a-factor pheromone receptor activity"/>
    <property type="evidence" value="ECO:0007669"/>
    <property type="project" value="InterPro"/>
</dbReference>
<gene>
    <name evidence="12" type="primary">STE3</name>
    <name evidence="12" type="ORF">LTR09_005159</name>
</gene>
<comment type="caution">
    <text evidence="12">The sequence shown here is derived from an EMBL/GenBank/DDBJ whole genome shotgun (WGS) entry which is preliminary data.</text>
</comment>
<feature type="compositionally biased region" description="Basic and acidic residues" evidence="10">
    <location>
        <begin position="399"/>
        <end position="408"/>
    </location>
</feature>
<evidence type="ECO:0000256" key="1">
    <source>
        <dbReference type="ARBA" id="ARBA00004141"/>
    </source>
</evidence>
<dbReference type="Pfam" id="PF02076">
    <property type="entry name" value="STE3"/>
    <property type="match status" value="1"/>
</dbReference>
<feature type="transmembrane region" description="Helical" evidence="11">
    <location>
        <begin position="294"/>
        <end position="314"/>
    </location>
</feature>
<keyword evidence="9" id="KW-0807">Transducer</keyword>
<dbReference type="GO" id="GO:0000750">
    <property type="term" value="P:pheromone-dependent signal transduction involved in conjugation with cellular fusion"/>
    <property type="evidence" value="ECO:0007669"/>
    <property type="project" value="TreeGrafter"/>
</dbReference>
<dbReference type="PANTHER" id="PTHR28097">
    <property type="entry name" value="PHEROMONE A FACTOR RECEPTOR"/>
    <property type="match status" value="1"/>
</dbReference>
<keyword evidence="5 11" id="KW-1133">Transmembrane helix</keyword>
<protein>
    <submittedName>
        <fullName evidence="12">A-factor receptor</fullName>
    </submittedName>
</protein>
<dbReference type="CDD" id="cd14966">
    <property type="entry name" value="7tmD_STE3"/>
    <property type="match status" value="1"/>
</dbReference>
<evidence type="ECO:0000256" key="4">
    <source>
        <dbReference type="ARBA" id="ARBA00022692"/>
    </source>
</evidence>
<comment type="similarity">
    <text evidence="2">Belongs to the G-protein coupled receptor 4 family.</text>
</comment>
<dbReference type="Proteomes" id="UP001271007">
    <property type="component" value="Unassembled WGS sequence"/>
</dbReference>
<dbReference type="PRINTS" id="PR00900">
    <property type="entry name" value="PHEROMONEAR"/>
</dbReference>
<feature type="compositionally biased region" description="Polar residues" evidence="10">
    <location>
        <begin position="423"/>
        <end position="435"/>
    </location>
</feature>
<dbReference type="EMBL" id="JAWDJX010000014">
    <property type="protein sequence ID" value="KAK3053879.1"/>
    <property type="molecule type" value="Genomic_DNA"/>
</dbReference>
<evidence type="ECO:0000256" key="2">
    <source>
        <dbReference type="ARBA" id="ARBA00011085"/>
    </source>
</evidence>
<feature type="compositionally biased region" description="Polar residues" evidence="10">
    <location>
        <begin position="442"/>
        <end position="468"/>
    </location>
</feature>
<feature type="transmembrane region" description="Helical" evidence="11">
    <location>
        <begin position="141"/>
        <end position="162"/>
    </location>
</feature>
<proteinExistence type="inferred from homology"/>
<keyword evidence="4 11" id="KW-0812">Transmembrane</keyword>
<comment type="subcellular location">
    <subcellularLocation>
        <location evidence="1">Membrane</location>
        <topology evidence="1">Multi-pass membrane protein</topology>
    </subcellularLocation>
</comment>
<evidence type="ECO:0000256" key="11">
    <source>
        <dbReference type="SAM" id="Phobius"/>
    </source>
</evidence>
<evidence type="ECO:0000256" key="8">
    <source>
        <dbReference type="ARBA" id="ARBA00023170"/>
    </source>
</evidence>
<feature type="transmembrane region" description="Helical" evidence="11">
    <location>
        <begin position="233"/>
        <end position="252"/>
    </location>
</feature>
<evidence type="ECO:0000256" key="5">
    <source>
        <dbReference type="ARBA" id="ARBA00022989"/>
    </source>
</evidence>
<feature type="transmembrane region" description="Helical" evidence="11">
    <location>
        <begin position="56"/>
        <end position="80"/>
    </location>
</feature>
<evidence type="ECO:0000256" key="7">
    <source>
        <dbReference type="ARBA" id="ARBA00023136"/>
    </source>
</evidence>
<dbReference type="AlphaFoldDB" id="A0AAJ0DNM6"/>
<keyword evidence="6" id="KW-0297">G-protein coupled receptor</keyword>
<keyword evidence="3" id="KW-0589">Pheromone response</keyword>
<feature type="compositionally biased region" description="Polar residues" evidence="10">
    <location>
        <begin position="365"/>
        <end position="377"/>
    </location>
</feature>
<keyword evidence="13" id="KW-1185">Reference proteome</keyword>
<evidence type="ECO:0000256" key="10">
    <source>
        <dbReference type="SAM" id="MobiDB-lite"/>
    </source>
</evidence>
<name>A0AAJ0DNM6_9PEZI</name>